<keyword evidence="2" id="KW-0472">Membrane</keyword>
<feature type="transmembrane region" description="Helical" evidence="2">
    <location>
        <begin position="61"/>
        <end position="85"/>
    </location>
</feature>
<dbReference type="EMBL" id="OZ075146">
    <property type="protein sequence ID" value="CAL5054377.1"/>
    <property type="molecule type" value="Genomic_DNA"/>
</dbReference>
<feature type="region of interest" description="Disordered" evidence="1">
    <location>
        <begin position="1"/>
        <end position="23"/>
    </location>
</feature>
<keyword evidence="2" id="KW-1133">Transmembrane helix</keyword>
<evidence type="ECO:0000256" key="2">
    <source>
        <dbReference type="SAM" id="Phobius"/>
    </source>
</evidence>
<dbReference type="Proteomes" id="UP001497457">
    <property type="component" value="Chromosome 36b"/>
</dbReference>
<proteinExistence type="predicted"/>
<dbReference type="AlphaFoldDB" id="A0ABC9ECW9"/>
<evidence type="ECO:0000313" key="4">
    <source>
        <dbReference type="Proteomes" id="UP001497457"/>
    </source>
</evidence>
<evidence type="ECO:0000256" key="1">
    <source>
        <dbReference type="SAM" id="MobiDB-lite"/>
    </source>
</evidence>
<name>A0ABC9ECW9_9POAL</name>
<accession>A0ABC9ECW9</accession>
<reference evidence="3" key="1">
    <citation type="submission" date="2024-10" db="EMBL/GenBank/DDBJ databases">
        <authorList>
            <person name="Ryan C."/>
        </authorList>
    </citation>
    <scope>NUCLEOTIDE SEQUENCE [LARGE SCALE GENOMIC DNA]</scope>
</reference>
<keyword evidence="2" id="KW-0812">Transmembrane</keyword>
<evidence type="ECO:0000313" key="3">
    <source>
        <dbReference type="EMBL" id="CAL5054377.1"/>
    </source>
</evidence>
<feature type="transmembrane region" description="Helical" evidence="2">
    <location>
        <begin position="37"/>
        <end position="55"/>
    </location>
</feature>
<gene>
    <name evidence="3" type="ORF">URODEC1_LOCUS93746</name>
</gene>
<keyword evidence="4" id="KW-1185">Reference proteome</keyword>
<sequence length="109" mass="11343">MAEHRGAARNHQPEPAINAFANPDHHRGRAQQFCLDAGRALALCGALVVATRPAFVPADNAALAFACFIGFLLWVLGACPCLLALTPLAPRAGAAAASTVLRCLSPLMN</sequence>
<protein>
    <submittedName>
        <fullName evidence="3">Uncharacterized protein</fullName>
    </submittedName>
</protein>
<organism evidence="3 4">
    <name type="scientific">Urochloa decumbens</name>
    <dbReference type="NCBI Taxonomy" id="240449"/>
    <lineage>
        <taxon>Eukaryota</taxon>
        <taxon>Viridiplantae</taxon>
        <taxon>Streptophyta</taxon>
        <taxon>Embryophyta</taxon>
        <taxon>Tracheophyta</taxon>
        <taxon>Spermatophyta</taxon>
        <taxon>Magnoliopsida</taxon>
        <taxon>Liliopsida</taxon>
        <taxon>Poales</taxon>
        <taxon>Poaceae</taxon>
        <taxon>PACMAD clade</taxon>
        <taxon>Panicoideae</taxon>
        <taxon>Panicodae</taxon>
        <taxon>Paniceae</taxon>
        <taxon>Melinidinae</taxon>
        <taxon>Urochloa</taxon>
    </lineage>
</organism>